<protein>
    <recommendedName>
        <fullName evidence="3">Collagen-like protein</fullName>
    </recommendedName>
</protein>
<evidence type="ECO:0000313" key="2">
    <source>
        <dbReference type="EMBL" id="QHU36506.1"/>
    </source>
</evidence>
<dbReference type="EMBL" id="MN740639">
    <property type="protein sequence ID" value="QHU36506.1"/>
    <property type="molecule type" value="Genomic_DNA"/>
</dbReference>
<organism evidence="2">
    <name type="scientific">viral metagenome</name>
    <dbReference type="NCBI Taxonomy" id="1070528"/>
    <lineage>
        <taxon>unclassified sequences</taxon>
        <taxon>metagenomes</taxon>
        <taxon>organismal metagenomes</taxon>
    </lineage>
</organism>
<proteinExistence type="predicted"/>
<sequence length="282" mass="28864">MPKLLNNVTFVSFGGTGTESNSVLQYIVSPNNTYTTPQFQSNVIVRVQGFYPNSLNQTGYITSYTINSFNLTNLQGVGTNNPFNSAGTNIVSPCNIYNGSVVVYNGSNNAYVVGANLNMSSATRGTTGSTGPTGSTIAGTQGYQGPTGNQGPTGLTGVGPIGATGPTGNTGGMGPVSSIQTVTGSNLTAYTASNGTLYTFNGLTSNVCNAYITLPTSGLTPGMFWTFQNNGPYTCSAVVTPSVVSYWNGASNVSNALPFLPGGSFTVVSSSTGSTTSTFYLV</sequence>
<evidence type="ECO:0008006" key="3">
    <source>
        <dbReference type="Google" id="ProtNLM"/>
    </source>
</evidence>
<feature type="compositionally biased region" description="Low complexity" evidence="1">
    <location>
        <begin position="124"/>
        <end position="140"/>
    </location>
</feature>
<evidence type="ECO:0000256" key="1">
    <source>
        <dbReference type="SAM" id="MobiDB-lite"/>
    </source>
</evidence>
<feature type="region of interest" description="Disordered" evidence="1">
    <location>
        <begin position="124"/>
        <end position="177"/>
    </location>
</feature>
<feature type="compositionally biased region" description="Polar residues" evidence="1">
    <location>
        <begin position="141"/>
        <end position="153"/>
    </location>
</feature>
<name>A0A6C0M0B1_9ZZZZ</name>
<accession>A0A6C0M0B1</accession>
<dbReference type="AlphaFoldDB" id="A0A6C0M0B1"/>
<reference evidence="2" key="1">
    <citation type="journal article" date="2020" name="Nature">
        <title>Giant virus diversity and host interactions through global metagenomics.</title>
        <authorList>
            <person name="Schulz F."/>
            <person name="Roux S."/>
            <person name="Paez-Espino D."/>
            <person name="Jungbluth S."/>
            <person name="Walsh D.A."/>
            <person name="Denef V.J."/>
            <person name="McMahon K.D."/>
            <person name="Konstantinidis K.T."/>
            <person name="Eloe-Fadrosh E.A."/>
            <person name="Kyrpides N.C."/>
            <person name="Woyke T."/>
        </authorList>
    </citation>
    <scope>NUCLEOTIDE SEQUENCE</scope>
    <source>
        <strain evidence="2">GVMAG-S-1035231-58</strain>
    </source>
</reference>